<accession>A0AA41MKS4</accession>
<keyword evidence="14" id="KW-1185">Reference proteome</keyword>
<evidence type="ECO:0000256" key="1">
    <source>
        <dbReference type="ARBA" id="ARBA00004613"/>
    </source>
</evidence>
<dbReference type="PANTHER" id="PTHR13850:SF2">
    <property type="entry name" value="MIDKINE"/>
    <property type="match status" value="1"/>
</dbReference>
<dbReference type="InterPro" id="IPR020091">
    <property type="entry name" value="PTN/MK_diS_sf"/>
</dbReference>
<dbReference type="Gene3D" id="2.20.60.10">
    <property type="entry name" value="Pleiotrophin/Midkine, N-terminal domain"/>
    <property type="match status" value="1"/>
</dbReference>
<keyword evidence="9 10" id="KW-0497">Mitogen</keyword>
<protein>
    <recommendedName>
        <fullName evidence="10">Midkine</fullName>
        <shortName evidence="10">MK</shortName>
    </recommendedName>
</protein>
<dbReference type="PANTHER" id="PTHR13850">
    <property type="entry name" value="PLEIOTROPHIN FAMILY MEMBER"/>
    <property type="match status" value="1"/>
</dbReference>
<evidence type="ECO:0000259" key="11">
    <source>
        <dbReference type="Pfam" id="PF01091"/>
    </source>
</evidence>
<gene>
    <name evidence="13" type="ORF">SUZIE_123790</name>
</gene>
<feature type="non-terminal residue" evidence="13">
    <location>
        <position position="1"/>
    </location>
</feature>
<comment type="subcellular location">
    <subcellularLocation>
        <location evidence="1 10">Secreted</location>
    </subcellularLocation>
</comment>
<keyword evidence="5 10" id="KW-0358">Heparin-binding</keyword>
<dbReference type="Pfam" id="PF01091">
    <property type="entry name" value="PTN_MK_C"/>
    <property type="match status" value="1"/>
</dbReference>
<evidence type="ECO:0000256" key="4">
    <source>
        <dbReference type="ARBA" id="ARBA00022525"/>
    </source>
</evidence>
<dbReference type="GO" id="GO:0008083">
    <property type="term" value="F:growth factor activity"/>
    <property type="evidence" value="ECO:0007669"/>
    <property type="project" value="UniProtKB-UniRule"/>
</dbReference>
<evidence type="ECO:0000256" key="2">
    <source>
        <dbReference type="ARBA" id="ARBA00005403"/>
    </source>
</evidence>
<organism evidence="13 14">
    <name type="scientific">Sciurus carolinensis</name>
    <name type="common">Eastern gray squirrel</name>
    <dbReference type="NCBI Taxonomy" id="30640"/>
    <lineage>
        <taxon>Eukaryota</taxon>
        <taxon>Metazoa</taxon>
        <taxon>Chordata</taxon>
        <taxon>Craniata</taxon>
        <taxon>Vertebrata</taxon>
        <taxon>Euteleostomi</taxon>
        <taxon>Mammalia</taxon>
        <taxon>Eutheria</taxon>
        <taxon>Euarchontoglires</taxon>
        <taxon>Glires</taxon>
        <taxon>Rodentia</taxon>
        <taxon>Sciuromorpha</taxon>
        <taxon>Sciuridae</taxon>
        <taxon>Sciurinae</taxon>
        <taxon>Sciurini</taxon>
        <taxon>Sciurus</taxon>
    </lineage>
</organism>
<dbReference type="InterPro" id="IPR000762">
    <property type="entry name" value="Midkine_heparin-bd_GF"/>
</dbReference>
<feature type="domain" description="Pleiotrophin/Midkine C-terminal" evidence="11">
    <location>
        <begin position="56"/>
        <end position="117"/>
    </location>
</feature>
<dbReference type="GO" id="GO:0051781">
    <property type="term" value="P:positive regulation of cell division"/>
    <property type="evidence" value="ECO:0007669"/>
    <property type="project" value="UniProtKB-UniRule"/>
</dbReference>
<dbReference type="InterPro" id="IPR037122">
    <property type="entry name" value="PTN/MK_N_dom_sf"/>
</dbReference>
<comment type="caution">
    <text evidence="13">The sequence shown here is derived from an EMBL/GenBank/DDBJ whole genome shotgun (WGS) entry which is preliminary data.</text>
</comment>
<dbReference type="InterPro" id="IPR020090">
    <property type="entry name" value="PTN/MK_C_dom"/>
</dbReference>
<keyword evidence="8 10" id="KW-1015">Disulfide bond</keyword>
<comment type="function">
    <text evidence="10">Secreted protein that functions as cytokine and growth factor and mediates its signal through cell-surface proteoglycan and non-proteoglycan receptors. Regulates many processes like inflammatory response, cell proliferation, cell adhesion, cell growth, cell survival, tissue regeneration, cell differentiation and cell migration.</text>
</comment>
<evidence type="ECO:0000256" key="6">
    <source>
        <dbReference type="ARBA" id="ARBA00022729"/>
    </source>
</evidence>
<keyword evidence="3" id="KW-0217">Developmental protein</keyword>
<feature type="domain" description="Pleiotrophin/Midkine N-terminal" evidence="12">
    <location>
        <begin position="8"/>
        <end position="55"/>
    </location>
</feature>
<dbReference type="InterPro" id="IPR038130">
    <property type="entry name" value="PTN/MK_C_dom_sf"/>
</dbReference>
<evidence type="ECO:0000256" key="10">
    <source>
        <dbReference type="RuleBase" id="RU369117"/>
    </source>
</evidence>
<keyword evidence="6" id="KW-0732">Signal</keyword>
<sequence length="118" mass="13317">ERKIRRASQGASAQWTWGPCTPSSKDYGVGFHEGTYGTQTRRIRGRVPSNWKEEFGADCKYKFEIWGAWVGGTGTKTRQGTWKKVGYNVQCQETIRVTKPFTPKTKVKAKAKKGKGKD</sequence>
<reference evidence="13" key="1">
    <citation type="submission" date="2020-03" db="EMBL/GenBank/DDBJ databases">
        <title>Studies in the Genomics of Life Span.</title>
        <authorList>
            <person name="Glass D."/>
        </authorList>
    </citation>
    <scope>NUCLEOTIDE SEQUENCE</scope>
    <source>
        <strain evidence="13">SUZIE</strain>
        <tissue evidence="13">Muscle</tissue>
    </source>
</reference>
<dbReference type="SMART" id="SM00193">
    <property type="entry name" value="PTN"/>
    <property type="match status" value="1"/>
</dbReference>
<evidence type="ECO:0000313" key="14">
    <source>
        <dbReference type="Proteomes" id="UP001166674"/>
    </source>
</evidence>
<keyword evidence="7 10" id="KW-0339">Growth factor</keyword>
<evidence type="ECO:0000313" key="13">
    <source>
        <dbReference type="EMBL" id="MBZ3873608.1"/>
    </source>
</evidence>
<dbReference type="InterPro" id="IPR020089">
    <property type="entry name" value="PTN/MK_N_dom"/>
</dbReference>
<dbReference type="EMBL" id="JAATJV010208932">
    <property type="protein sequence ID" value="MBZ3873608.1"/>
    <property type="molecule type" value="Genomic_DNA"/>
</dbReference>
<dbReference type="GO" id="GO:0008201">
    <property type="term" value="F:heparin binding"/>
    <property type="evidence" value="ECO:0007669"/>
    <property type="project" value="UniProtKB-UniRule"/>
</dbReference>
<dbReference type="Proteomes" id="UP001166674">
    <property type="component" value="Unassembled WGS sequence"/>
</dbReference>
<dbReference type="AlphaFoldDB" id="A0AA41MKS4"/>
<evidence type="ECO:0000256" key="7">
    <source>
        <dbReference type="ARBA" id="ARBA00023030"/>
    </source>
</evidence>
<evidence type="ECO:0000259" key="12">
    <source>
        <dbReference type="Pfam" id="PF05196"/>
    </source>
</evidence>
<evidence type="ECO:0000256" key="8">
    <source>
        <dbReference type="ARBA" id="ARBA00023157"/>
    </source>
</evidence>
<dbReference type="Gene3D" id="2.30.90.10">
    <property type="entry name" value="Heparin-binding Growth Factor, Midkine, Chain A- C-terminal Domain"/>
    <property type="match status" value="1"/>
</dbReference>
<evidence type="ECO:0000256" key="9">
    <source>
        <dbReference type="ARBA" id="ARBA00023246"/>
    </source>
</evidence>
<comment type="similarity">
    <text evidence="2 10">Belongs to the pleiotrophin family.</text>
</comment>
<dbReference type="PRINTS" id="PR00269">
    <property type="entry name" value="PTNMIDKINE"/>
</dbReference>
<dbReference type="SUPFAM" id="SSF57288">
    <property type="entry name" value="Midkine"/>
    <property type="match status" value="2"/>
</dbReference>
<proteinExistence type="inferred from homology"/>
<keyword evidence="4 10" id="KW-0964">Secreted</keyword>
<evidence type="ECO:0000256" key="3">
    <source>
        <dbReference type="ARBA" id="ARBA00022473"/>
    </source>
</evidence>
<evidence type="ECO:0000256" key="5">
    <source>
        <dbReference type="ARBA" id="ARBA00022674"/>
    </source>
</evidence>
<name>A0AA41MKS4_SCICA</name>
<dbReference type="GO" id="GO:0005576">
    <property type="term" value="C:extracellular region"/>
    <property type="evidence" value="ECO:0007669"/>
    <property type="project" value="UniProtKB-SubCell"/>
</dbReference>
<dbReference type="Pfam" id="PF05196">
    <property type="entry name" value="PTN_MK_N"/>
    <property type="match status" value="1"/>
</dbReference>